<protein>
    <submittedName>
        <fullName evidence="1">Uncharacterized protein</fullName>
    </submittedName>
</protein>
<sequence length="144" mass="15593">MVSLVNSKAISNCVEKQLHQNGKPRSQTTQHAVGAIVDVRDAVTRLLLQPLNLPNTTLLTLTSQQLPPATRNDLTRVGARTHSTNLTPLNRDTNINPKPSSTYALNPVTVLNLSATSRPQKSIVDAMTGFITSSNPVKPVQVHK</sequence>
<accession>A0A067DLV1</accession>
<feature type="non-terminal residue" evidence="1">
    <location>
        <position position="144"/>
    </location>
</feature>
<dbReference type="EMBL" id="KK786173">
    <property type="protein sequence ID" value="KDO39987.1"/>
    <property type="molecule type" value="Genomic_DNA"/>
</dbReference>
<reference evidence="1 2" key="1">
    <citation type="submission" date="2014-04" db="EMBL/GenBank/DDBJ databases">
        <authorList>
            <consortium name="International Citrus Genome Consortium"/>
            <person name="Gmitter F."/>
            <person name="Chen C."/>
            <person name="Farmerie W."/>
            <person name="Harkins T."/>
            <person name="Desany B."/>
            <person name="Mohiuddin M."/>
            <person name="Kodira C."/>
            <person name="Borodovsky M."/>
            <person name="Lomsadze A."/>
            <person name="Burns P."/>
            <person name="Jenkins J."/>
            <person name="Prochnik S."/>
            <person name="Shu S."/>
            <person name="Chapman J."/>
            <person name="Pitluck S."/>
            <person name="Schmutz J."/>
            <person name="Rokhsar D."/>
        </authorList>
    </citation>
    <scope>NUCLEOTIDE SEQUENCE</scope>
</reference>
<evidence type="ECO:0000313" key="2">
    <source>
        <dbReference type="Proteomes" id="UP000027120"/>
    </source>
</evidence>
<dbReference type="AlphaFoldDB" id="A0A067DLV1"/>
<keyword evidence="2" id="KW-1185">Reference proteome</keyword>
<name>A0A067DLV1_CITSI</name>
<proteinExistence type="predicted"/>
<organism evidence="1 2">
    <name type="scientific">Citrus sinensis</name>
    <name type="common">Sweet orange</name>
    <name type="synonym">Citrus aurantium var. sinensis</name>
    <dbReference type="NCBI Taxonomy" id="2711"/>
    <lineage>
        <taxon>Eukaryota</taxon>
        <taxon>Viridiplantae</taxon>
        <taxon>Streptophyta</taxon>
        <taxon>Embryophyta</taxon>
        <taxon>Tracheophyta</taxon>
        <taxon>Spermatophyta</taxon>
        <taxon>Magnoliopsida</taxon>
        <taxon>eudicotyledons</taxon>
        <taxon>Gunneridae</taxon>
        <taxon>Pentapetalae</taxon>
        <taxon>rosids</taxon>
        <taxon>malvids</taxon>
        <taxon>Sapindales</taxon>
        <taxon>Rutaceae</taxon>
        <taxon>Aurantioideae</taxon>
        <taxon>Citrus</taxon>
    </lineage>
</organism>
<gene>
    <name evidence="1" type="ORF">CISIN_1g0468752mg</name>
</gene>
<dbReference type="Proteomes" id="UP000027120">
    <property type="component" value="Unassembled WGS sequence"/>
</dbReference>
<evidence type="ECO:0000313" key="1">
    <source>
        <dbReference type="EMBL" id="KDO39987.1"/>
    </source>
</evidence>